<dbReference type="Gene3D" id="3.60.15.10">
    <property type="entry name" value="Ribonuclease Z/Hydroxyacylglutathione hydrolase-like"/>
    <property type="match status" value="1"/>
</dbReference>
<dbReference type="PANTHER" id="PTHR46233:SF3">
    <property type="entry name" value="HYDROXYACYLGLUTATHIONE HYDROLASE GLOC"/>
    <property type="match status" value="1"/>
</dbReference>
<keyword evidence="2" id="KW-0479">Metal-binding</keyword>
<evidence type="ECO:0000313" key="8">
    <source>
        <dbReference type="EMBL" id="CAL4808249.1"/>
    </source>
</evidence>
<evidence type="ECO:0000256" key="4">
    <source>
        <dbReference type="ARBA" id="ARBA00022833"/>
    </source>
</evidence>
<evidence type="ECO:0000259" key="5">
    <source>
        <dbReference type="SMART" id="SM00849"/>
    </source>
</evidence>
<evidence type="ECO:0000313" key="9">
    <source>
        <dbReference type="Proteomes" id="UP001152797"/>
    </source>
</evidence>
<keyword evidence="9" id="KW-1185">Reference proteome</keyword>
<dbReference type="GO" id="GO:0016787">
    <property type="term" value="F:hydrolase activity"/>
    <property type="evidence" value="ECO:0007669"/>
    <property type="project" value="UniProtKB-KW"/>
</dbReference>
<dbReference type="GO" id="GO:0046872">
    <property type="term" value="F:metal ion binding"/>
    <property type="evidence" value="ECO:0007669"/>
    <property type="project" value="UniProtKB-KW"/>
</dbReference>
<reference evidence="6" key="1">
    <citation type="submission" date="2022-10" db="EMBL/GenBank/DDBJ databases">
        <authorList>
            <person name="Chen Y."/>
            <person name="Dougan E. K."/>
            <person name="Chan C."/>
            <person name="Rhodes N."/>
            <person name="Thang M."/>
        </authorList>
    </citation>
    <scope>NUCLEOTIDE SEQUENCE</scope>
</reference>
<dbReference type="SMART" id="SM00849">
    <property type="entry name" value="Lactamase_B"/>
    <property type="match status" value="1"/>
</dbReference>
<proteinExistence type="predicted"/>
<dbReference type="InterPro" id="IPR001279">
    <property type="entry name" value="Metallo-B-lactamas"/>
</dbReference>
<dbReference type="Pfam" id="PF00753">
    <property type="entry name" value="Lactamase_B"/>
    <property type="match status" value="1"/>
</dbReference>
<sequence>MSIAVLDCGPVRVHQLQLGPMSNYQYVLDNGKVAVTVDAAWDIPKIRRYVEKKELRLVAGLYTHGHFDHVGGKFPGSSEGPVQGALELQDLPLYLGVRDIEAAELQTQVAASKWHPLKEGDKVQLLGDDVQIWVIDTPGHTLGGVTFWVEGNFHEACGEGLMFTGDTLFLKNVGRTDLPGGDPSSLQRSLARLSGAVDGAQILPGHSYDSPPKRADLATVRRTNSAMKAAMARFPSPPPLPWSRSKVEL</sequence>
<reference evidence="7" key="2">
    <citation type="submission" date="2024-04" db="EMBL/GenBank/DDBJ databases">
        <authorList>
            <person name="Chen Y."/>
            <person name="Shah S."/>
            <person name="Dougan E. K."/>
            <person name="Thang M."/>
            <person name="Chan C."/>
        </authorList>
    </citation>
    <scope>NUCLEOTIDE SEQUENCE [LARGE SCALE GENOMIC DNA]</scope>
</reference>
<evidence type="ECO:0000256" key="2">
    <source>
        <dbReference type="ARBA" id="ARBA00022723"/>
    </source>
</evidence>
<protein>
    <submittedName>
        <fullName evidence="8">Metallo-beta-lactamase domain-containing protein</fullName>
    </submittedName>
</protein>
<dbReference type="AlphaFoldDB" id="A0A9P1GTT4"/>
<dbReference type="EMBL" id="CAMXCT020006843">
    <property type="protein sequence ID" value="CAL1174312.1"/>
    <property type="molecule type" value="Genomic_DNA"/>
</dbReference>
<evidence type="ECO:0000256" key="3">
    <source>
        <dbReference type="ARBA" id="ARBA00022801"/>
    </source>
</evidence>
<dbReference type="InterPro" id="IPR036866">
    <property type="entry name" value="RibonucZ/Hydroxyglut_hydro"/>
</dbReference>
<comment type="caution">
    <text evidence="6">The sequence shown here is derived from an EMBL/GenBank/DDBJ whole genome shotgun (WGS) entry which is preliminary data.</text>
</comment>
<evidence type="ECO:0000313" key="7">
    <source>
        <dbReference type="EMBL" id="CAL1174312.1"/>
    </source>
</evidence>
<organism evidence="6">
    <name type="scientific">Cladocopium goreaui</name>
    <dbReference type="NCBI Taxonomy" id="2562237"/>
    <lineage>
        <taxon>Eukaryota</taxon>
        <taxon>Sar</taxon>
        <taxon>Alveolata</taxon>
        <taxon>Dinophyceae</taxon>
        <taxon>Suessiales</taxon>
        <taxon>Symbiodiniaceae</taxon>
        <taxon>Cladocopium</taxon>
    </lineage>
</organism>
<keyword evidence="3" id="KW-0378">Hydrolase</keyword>
<dbReference type="SUPFAM" id="SSF56281">
    <property type="entry name" value="Metallo-hydrolase/oxidoreductase"/>
    <property type="match status" value="1"/>
</dbReference>
<evidence type="ECO:0000256" key="1">
    <source>
        <dbReference type="ARBA" id="ARBA00001947"/>
    </source>
</evidence>
<name>A0A9P1GTT4_9DINO</name>
<dbReference type="EMBL" id="CAMXCT010006843">
    <property type="protein sequence ID" value="CAI4020937.1"/>
    <property type="molecule type" value="Genomic_DNA"/>
</dbReference>
<evidence type="ECO:0000313" key="6">
    <source>
        <dbReference type="EMBL" id="CAI4020937.1"/>
    </source>
</evidence>
<dbReference type="EMBL" id="CAMXCT030006843">
    <property type="protein sequence ID" value="CAL4808249.1"/>
    <property type="molecule type" value="Genomic_DNA"/>
</dbReference>
<dbReference type="OrthoDB" id="284123at2759"/>
<accession>A0A9P1GTT4</accession>
<dbReference type="PANTHER" id="PTHR46233">
    <property type="entry name" value="HYDROXYACYLGLUTATHIONE HYDROLASE GLOC"/>
    <property type="match status" value="1"/>
</dbReference>
<dbReference type="Proteomes" id="UP001152797">
    <property type="component" value="Unassembled WGS sequence"/>
</dbReference>
<keyword evidence="4" id="KW-0862">Zinc</keyword>
<gene>
    <name evidence="6" type="ORF">C1SCF055_LOCUS45305</name>
</gene>
<comment type="cofactor">
    <cofactor evidence="1">
        <name>Zn(2+)</name>
        <dbReference type="ChEBI" id="CHEBI:29105"/>
    </cofactor>
</comment>
<dbReference type="InterPro" id="IPR051453">
    <property type="entry name" value="MBL_Glyoxalase_II"/>
</dbReference>
<feature type="domain" description="Metallo-beta-lactamase" evidence="5">
    <location>
        <begin position="22"/>
        <end position="206"/>
    </location>
</feature>